<dbReference type="OrthoDB" id="10325377at2759"/>
<dbReference type="Proteomes" id="UP000239560">
    <property type="component" value="Unassembled WGS sequence"/>
</dbReference>
<gene>
    <name evidence="2" type="primary">FGENESH: predicted gene_1.604</name>
    <name evidence="3" type="ORF">AAT19DRAFT_9043</name>
    <name evidence="2" type="ORF">BN2166_0006040</name>
</gene>
<feature type="compositionally biased region" description="Basic and acidic residues" evidence="1">
    <location>
        <begin position="86"/>
        <end position="100"/>
    </location>
</feature>
<evidence type="ECO:0000256" key="1">
    <source>
        <dbReference type="SAM" id="MobiDB-lite"/>
    </source>
</evidence>
<proteinExistence type="predicted"/>
<dbReference type="Proteomes" id="UP000199069">
    <property type="component" value="Unassembled WGS sequence"/>
</dbReference>
<accession>A0A0K3C7D8</accession>
<evidence type="ECO:0000313" key="2">
    <source>
        <dbReference type="EMBL" id="CTR04743.1"/>
    </source>
</evidence>
<dbReference type="AlphaFoldDB" id="A0A0K3C7D8"/>
<evidence type="ECO:0000313" key="4">
    <source>
        <dbReference type="Proteomes" id="UP000199069"/>
    </source>
</evidence>
<organism evidence="2 4">
    <name type="scientific">Rhodotorula toruloides</name>
    <name type="common">Yeast</name>
    <name type="synonym">Rhodosporidium toruloides</name>
    <dbReference type="NCBI Taxonomy" id="5286"/>
    <lineage>
        <taxon>Eukaryota</taxon>
        <taxon>Fungi</taxon>
        <taxon>Dikarya</taxon>
        <taxon>Basidiomycota</taxon>
        <taxon>Pucciniomycotina</taxon>
        <taxon>Microbotryomycetes</taxon>
        <taxon>Sporidiobolales</taxon>
        <taxon>Sporidiobolaceae</taxon>
        <taxon>Rhodotorula</taxon>
    </lineage>
</organism>
<sequence length="215" mass="24034">MSEPYDDIRTSASLLSRAPASFTSFPPTEDMLGSHEQHFLEDQYGGYENLMASTTLEEIPKAVRKEENVSEIKEESQEPQMEIEEDVKPSVKNEEEETRRPPSTTPPGLSPNLLVLITFVLRPPTPSSIRSQDCDAALACSRCLIDESSQCRRASADLDPPLAEPPLTDKERKILKSGWGDWTNFCTSYGLKPWDQDDAAEAKAILEAMARQDEE</sequence>
<reference evidence="3 5" key="2">
    <citation type="journal article" date="2018" name="Elife">
        <title>Functional genomics of lipid metabolism in the oleaginous yeast Rhodosporidium toruloides.</title>
        <authorList>
            <person name="Coradetti S.T."/>
            <person name="Pinel D."/>
            <person name="Geiselman G."/>
            <person name="Ito M."/>
            <person name="Mondo S."/>
            <person name="Reilly M.C."/>
            <person name="Cheng Y.F."/>
            <person name="Bauer S."/>
            <person name="Grigoriev I."/>
            <person name="Gladden J.M."/>
            <person name="Simmons B.A."/>
            <person name="Brem R."/>
            <person name="Arkin A.P."/>
            <person name="Skerker J.M."/>
        </authorList>
    </citation>
    <scope>NUCLEOTIDE SEQUENCE [LARGE SCALE GENOMIC DNA]</scope>
    <source>
        <strain evidence="3 5">NBRC 0880</strain>
    </source>
</reference>
<feature type="region of interest" description="Disordered" evidence="1">
    <location>
        <begin position="62"/>
        <end position="110"/>
    </location>
</feature>
<feature type="compositionally biased region" description="Basic and acidic residues" evidence="1">
    <location>
        <begin position="62"/>
        <end position="76"/>
    </location>
</feature>
<dbReference type="EMBL" id="CWKI01000001">
    <property type="protein sequence ID" value="CTR04743.1"/>
    <property type="molecule type" value="Genomic_DNA"/>
</dbReference>
<name>A0A0K3C7D8_RHOTO</name>
<evidence type="ECO:0000313" key="3">
    <source>
        <dbReference type="EMBL" id="PRQ77975.1"/>
    </source>
</evidence>
<reference evidence="2 4" key="1">
    <citation type="submission" date="2015-07" db="EMBL/GenBank/DDBJ databases">
        <authorList>
            <person name="Cajimat M.N.B."/>
            <person name="Milazzo M.L."/>
            <person name="Fulhorst C.F."/>
        </authorList>
    </citation>
    <scope>NUCLEOTIDE SEQUENCE [LARGE SCALE GENOMIC DNA]</scope>
    <source>
        <strain evidence="2">Single colony</strain>
    </source>
</reference>
<dbReference type="EMBL" id="LCTV02000001">
    <property type="protein sequence ID" value="PRQ77975.1"/>
    <property type="molecule type" value="Genomic_DNA"/>
</dbReference>
<evidence type="ECO:0000313" key="5">
    <source>
        <dbReference type="Proteomes" id="UP000239560"/>
    </source>
</evidence>
<feature type="region of interest" description="Disordered" evidence="1">
    <location>
        <begin position="1"/>
        <end position="33"/>
    </location>
</feature>
<keyword evidence="4" id="KW-1185">Reference proteome</keyword>
<protein>
    <submittedName>
        <fullName evidence="2">Uncharacterized protein</fullName>
    </submittedName>
</protein>